<dbReference type="CDD" id="cd00383">
    <property type="entry name" value="trans_reg_C"/>
    <property type="match status" value="1"/>
</dbReference>
<dbReference type="PROSITE" id="PS51755">
    <property type="entry name" value="OMPR_PHOB"/>
    <property type="match status" value="1"/>
</dbReference>
<accession>A0A1H9WND1</accession>
<evidence type="ECO:0000256" key="3">
    <source>
        <dbReference type="ARBA" id="ARBA00023012"/>
    </source>
</evidence>
<comment type="function">
    <text evidence="7">May play the central regulatory role in sporulation. It may be an element of the effector pathway responsible for the activation of sporulation genes in response to nutritional stress. Spo0A may act in concert with spo0H (a sigma factor) to control the expression of some genes that are critical to the sporulation process.</text>
</comment>
<keyword evidence="6" id="KW-0804">Transcription</keyword>
<keyword evidence="4" id="KW-0805">Transcription regulation</keyword>
<dbReference type="PANTHER" id="PTHR48111">
    <property type="entry name" value="REGULATOR OF RPOS"/>
    <property type="match status" value="1"/>
</dbReference>
<dbReference type="RefSeq" id="WP_034488290.1">
    <property type="nucleotide sequence ID" value="NZ_FOGJ01000032.1"/>
</dbReference>
<evidence type="ECO:0000259" key="10">
    <source>
        <dbReference type="PROSITE" id="PS50110"/>
    </source>
</evidence>
<dbReference type="AlphaFoldDB" id="A0A1H9WND1"/>
<dbReference type="InterPro" id="IPR039420">
    <property type="entry name" value="WalR-like"/>
</dbReference>
<dbReference type="Proteomes" id="UP000182584">
    <property type="component" value="Unassembled WGS sequence"/>
</dbReference>
<dbReference type="Pfam" id="PF00072">
    <property type="entry name" value="Response_reg"/>
    <property type="match status" value="1"/>
</dbReference>
<sequence>MVLMIIDDDRDILEINKNHLSDEGYKVYTYQTADDAISALKQIHPDCIVLDIMMPGTDGLSAINVIKRYTDSPIILLSGLASEDNRVEGLMSGADDYMVKPYSLKELSARIRLQIKKKNITKAANTITYPPLQIKLLDRKVLYNDDTEIILANREYELLLLLVQNPGVVIPFETIGKKIWGIYQESDRRTIMVVASRLRKKLESYGGLMNCIETAYGKGYKFIIPR</sequence>
<evidence type="ECO:0000256" key="9">
    <source>
        <dbReference type="PROSITE-ProRule" id="PRU01091"/>
    </source>
</evidence>
<evidence type="ECO:0000256" key="4">
    <source>
        <dbReference type="ARBA" id="ARBA00023015"/>
    </source>
</evidence>
<gene>
    <name evidence="12" type="ORF">SAMN04487884_1327</name>
</gene>
<feature type="domain" description="Response regulatory" evidence="10">
    <location>
        <begin position="2"/>
        <end position="115"/>
    </location>
</feature>
<evidence type="ECO:0000256" key="8">
    <source>
        <dbReference type="PROSITE-ProRule" id="PRU00169"/>
    </source>
</evidence>
<proteinExistence type="predicted"/>
<protein>
    <recommendedName>
        <fullName evidence="1">Stage 0 sporulation protein A homolog</fullName>
    </recommendedName>
</protein>
<dbReference type="InterPro" id="IPR036388">
    <property type="entry name" value="WH-like_DNA-bd_sf"/>
</dbReference>
<dbReference type="InterPro" id="IPR001867">
    <property type="entry name" value="OmpR/PhoB-type_DNA-bd"/>
</dbReference>
<organism evidence="12 13">
    <name type="scientific">Butyrivibrio fibrisolvens</name>
    <dbReference type="NCBI Taxonomy" id="831"/>
    <lineage>
        <taxon>Bacteria</taxon>
        <taxon>Bacillati</taxon>
        <taxon>Bacillota</taxon>
        <taxon>Clostridia</taxon>
        <taxon>Lachnospirales</taxon>
        <taxon>Lachnospiraceae</taxon>
        <taxon>Butyrivibrio</taxon>
    </lineage>
</organism>
<dbReference type="GO" id="GO:0000156">
    <property type="term" value="F:phosphorelay response regulator activity"/>
    <property type="evidence" value="ECO:0007669"/>
    <property type="project" value="TreeGrafter"/>
</dbReference>
<dbReference type="Gene3D" id="3.40.50.2300">
    <property type="match status" value="1"/>
</dbReference>
<evidence type="ECO:0000256" key="1">
    <source>
        <dbReference type="ARBA" id="ARBA00018672"/>
    </source>
</evidence>
<dbReference type="InterPro" id="IPR011006">
    <property type="entry name" value="CheY-like_superfamily"/>
</dbReference>
<keyword evidence="3" id="KW-0902">Two-component regulatory system</keyword>
<dbReference type="GO" id="GO:0006355">
    <property type="term" value="P:regulation of DNA-templated transcription"/>
    <property type="evidence" value="ECO:0007669"/>
    <property type="project" value="InterPro"/>
</dbReference>
<dbReference type="PANTHER" id="PTHR48111:SF1">
    <property type="entry name" value="TWO-COMPONENT RESPONSE REGULATOR ORR33"/>
    <property type="match status" value="1"/>
</dbReference>
<evidence type="ECO:0000256" key="2">
    <source>
        <dbReference type="ARBA" id="ARBA00022553"/>
    </source>
</evidence>
<dbReference type="PROSITE" id="PS50110">
    <property type="entry name" value="RESPONSE_REGULATORY"/>
    <property type="match status" value="1"/>
</dbReference>
<dbReference type="SUPFAM" id="SSF46894">
    <property type="entry name" value="C-terminal effector domain of the bipartite response regulators"/>
    <property type="match status" value="1"/>
</dbReference>
<keyword evidence="5 9" id="KW-0238">DNA-binding</keyword>
<reference evidence="12 13" key="1">
    <citation type="submission" date="2016-10" db="EMBL/GenBank/DDBJ databases">
        <authorList>
            <person name="de Groot N.N."/>
        </authorList>
    </citation>
    <scope>NUCLEOTIDE SEQUENCE [LARGE SCALE GENOMIC DNA]</scope>
    <source>
        <strain evidence="12 13">AR40</strain>
    </source>
</reference>
<dbReference type="Gene3D" id="1.10.10.10">
    <property type="entry name" value="Winged helix-like DNA-binding domain superfamily/Winged helix DNA-binding domain"/>
    <property type="match status" value="1"/>
</dbReference>
<feature type="domain" description="OmpR/PhoB-type" evidence="11">
    <location>
        <begin position="124"/>
        <end position="224"/>
    </location>
</feature>
<keyword evidence="2 8" id="KW-0597">Phosphoprotein</keyword>
<evidence type="ECO:0000313" key="12">
    <source>
        <dbReference type="EMBL" id="SES35279.1"/>
    </source>
</evidence>
<evidence type="ECO:0000256" key="7">
    <source>
        <dbReference type="ARBA" id="ARBA00024867"/>
    </source>
</evidence>
<dbReference type="InterPro" id="IPR001789">
    <property type="entry name" value="Sig_transdc_resp-reg_receiver"/>
</dbReference>
<dbReference type="GO" id="GO:0000976">
    <property type="term" value="F:transcription cis-regulatory region binding"/>
    <property type="evidence" value="ECO:0007669"/>
    <property type="project" value="TreeGrafter"/>
</dbReference>
<feature type="DNA-binding region" description="OmpR/PhoB-type" evidence="9">
    <location>
        <begin position="124"/>
        <end position="224"/>
    </location>
</feature>
<dbReference type="Pfam" id="PF00486">
    <property type="entry name" value="Trans_reg_C"/>
    <property type="match status" value="1"/>
</dbReference>
<feature type="modified residue" description="4-aspartylphosphate" evidence="8">
    <location>
        <position position="51"/>
    </location>
</feature>
<dbReference type="SUPFAM" id="SSF52172">
    <property type="entry name" value="CheY-like"/>
    <property type="match status" value="1"/>
</dbReference>
<evidence type="ECO:0000313" key="13">
    <source>
        <dbReference type="Proteomes" id="UP000182584"/>
    </source>
</evidence>
<evidence type="ECO:0000256" key="6">
    <source>
        <dbReference type="ARBA" id="ARBA00023163"/>
    </source>
</evidence>
<dbReference type="GO" id="GO:0032993">
    <property type="term" value="C:protein-DNA complex"/>
    <property type="evidence" value="ECO:0007669"/>
    <property type="project" value="TreeGrafter"/>
</dbReference>
<dbReference type="EMBL" id="FOGJ01000032">
    <property type="protein sequence ID" value="SES35279.1"/>
    <property type="molecule type" value="Genomic_DNA"/>
</dbReference>
<dbReference type="SMART" id="SM00862">
    <property type="entry name" value="Trans_reg_C"/>
    <property type="match status" value="1"/>
</dbReference>
<dbReference type="GO" id="GO:0005829">
    <property type="term" value="C:cytosol"/>
    <property type="evidence" value="ECO:0007669"/>
    <property type="project" value="TreeGrafter"/>
</dbReference>
<dbReference type="SMART" id="SM00448">
    <property type="entry name" value="REC"/>
    <property type="match status" value="1"/>
</dbReference>
<dbReference type="InterPro" id="IPR016032">
    <property type="entry name" value="Sig_transdc_resp-reg_C-effctor"/>
</dbReference>
<name>A0A1H9WND1_BUTFI</name>
<dbReference type="CDD" id="cd17574">
    <property type="entry name" value="REC_OmpR"/>
    <property type="match status" value="1"/>
</dbReference>
<dbReference type="OrthoDB" id="1646152at2"/>
<evidence type="ECO:0000256" key="5">
    <source>
        <dbReference type="ARBA" id="ARBA00023125"/>
    </source>
</evidence>
<evidence type="ECO:0000259" key="11">
    <source>
        <dbReference type="PROSITE" id="PS51755"/>
    </source>
</evidence>